<reference evidence="6" key="1">
    <citation type="journal article" date="2019" name="Int. J. Syst. Evol. Microbiol.">
        <title>The Global Catalogue of Microorganisms (GCM) 10K type strain sequencing project: providing services to taxonomists for standard genome sequencing and annotation.</title>
        <authorList>
            <consortium name="The Broad Institute Genomics Platform"/>
            <consortium name="The Broad Institute Genome Sequencing Center for Infectious Disease"/>
            <person name="Wu L."/>
            <person name="Ma J."/>
        </authorList>
    </citation>
    <scope>NUCLEOTIDE SEQUENCE [LARGE SCALE GENOMIC DNA]</scope>
    <source>
        <strain evidence="6">CCUG 49452</strain>
    </source>
</reference>
<name>A0ABV9QBE8_9BURK</name>
<sequence length="140" mass="16342">MSELLAERLRERILRHEFMPGTDMDEVALLKEYGVSRTPVREALKLLHHEGLLTAKHRRGMAVTVLSETEVHEAREMFDSLNRYAQYHPTYMHFPRSLLRQMLSMVEQRLRLAYGLEFDSLRRGTETAAVPPPTNLHESQ</sequence>
<dbReference type="SMART" id="SM00345">
    <property type="entry name" value="HTH_GNTR"/>
    <property type="match status" value="1"/>
</dbReference>
<dbReference type="InterPro" id="IPR036390">
    <property type="entry name" value="WH_DNA-bd_sf"/>
</dbReference>
<dbReference type="Gene3D" id="1.10.10.10">
    <property type="entry name" value="Winged helix-like DNA-binding domain superfamily/Winged helix DNA-binding domain"/>
    <property type="match status" value="1"/>
</dbReference>
<keyword evidence="2" id="KW-0238">DNA-binding</keyword>
<dbReference type="CDD" id="cd07377">
    <property type="entry name" value="WHTH_GntR"/>
    <property type="match status" value="1"/>
</dbReference>
<organism evidence="5 6">
    <name type="scientific">Giesbergeria sinuosa</name>
    <dbReference type="NCBI Taxonomy" id="80883"/>
    <lineage>
        <taxon>Bacteria</taxon>
        <taxon>Pseudomonadati</taxon>
        <taxon>Pseudomonadota</taxon>
        <taxon>Betaproteobacteria</taxon>
        <taxon>Burkholderiales</taxon>
        <taxon>Comamonadaceae</taxon>
        <taxon>Giesbergeria</taxon>
    </lineage>
</organism>
<keyword evidence="6" id="KW-1185">Reference proteome</keyword>
<proteinExistence type="predicted"/>
<dbReference type="PANTHER" id="PTHR43537">
    <property type="entry name" value="TRANSCRIPTIONAL REGULATOR, GNTR FAMILY"/>
    <property type="match status" value="1"/>
</dbReference>
<gene>
    <name evidence="5" type="ORF">ACFO6X_04410</name>
</gene>
<dbReference type="Pfam" id="PF00392">
    <property type="entry name" value="GntR"/>
    <property type="match status" value="1"/>
</dbReference>
<keyword evidence="1" id="KW-0805">Transcription regulation</keyword>
<dbReference type="RefSeq" id="WP_382430428.1">
    <property type="nucleotide sequence ID" value="NZ_JBHSHJ010000002.1"/>
</dbReference>
<feature type="domain" description="HTH gntR-type" evidence="4">
    <location>
        <begin position="1"/>
        <end position="66"/>
    </location>
</feature>
<comment type="caution">
    <text evidence="5">The sequence shown here is derived from an EMBL/GenBank/DDBJ whole genome shotgun (WGS) entry which is preliminary data.</text>
</comment>
<evidence type="ECO:0000313" key="6">
    <source>
        <dbReference type="Proteomes" id="UP001596001"/>
    </source>
</evidence>
<dbReference type="PROSITE" id="PS50949">
    <property type="entry name" value="HTH_GNTR"/>
    <property type="match status" value="1"/>
</dbReference>
<evidence type="ECO:0000256" key="1">
    <source>
        <dbReference type="ARBA" id="ARBA00023015"/>
    </source>
</evidence>
<evidence type="ECO:0000313" key="5">
    <source>
        <dbReference type="EMBL" id="MFC4788228.1"/>
    </source>
</evidence>
<evidence type="ECO:0000256" key="2">
    <source>
        <dbReference type="ARBA" id="ARBA00023125"/>
    </source>
</evidence>
<protein>
    <submittedName>
        <fullName evidence="5">GntR family transcriptional regulator</fullName>
    </submittedName>
</protein>
<dbReference type="InterPro" id="IPR000524">
    <property type="entry name" value="Tscrpt_reg_HTH_GntR"/>
</dbReference>
<keyword evidence="3" id="KW-0804">Transcription</keyword>
<dbReference type="Proteomes" id="UP001596001">
    <property type="component" value="Unassembled WGS sequence"/>
</dbReference>
<accession>A0ABV9QBE8</accession>
<evidence type="ECO:0000256" key="3">
    <source>
        <dbReference type="ARBA" id="ARBA00023163"/>
    </source>
</evidence>
<evidence type="ECO:0000259" key="4">
    <source>
        <dbReference type="PROSITE" id="PS50949"/>
    </source>
</evidence>
<dbReference type="PANTHER" id="PTHR43537:SF5">
    <property type="entry name" value="UXU OPERON TRANSCRIPTIONAL REGULATOR"/>
    <property type="match status" value="1"/>
</dbReference>
<dbReference type="InterPro" id="IPR036388">
    <property type="entry name" value="WH-like_DNA-bd_sf"/>
</dbReference>
<dbReference type="EMBL" id="JBHSHJ010000002">
    <property type="protein sequence ID" value="MFC4788228.1"/>
    <property type="molecule type" value="Genomic_DNA"/>
</dbReference>
<dbReference type="SUPFAM" id="SSF46785">
    <property type="entry name" value="Winged helix' DNA-binding domain"/>
    <property type="match status" value="1"/>
</dbReference>